<evidence type="ECO:0000313" key="5">
    <source>
        <dbReference type="Proteomes" id="UP000537130"/>
    </source>
</evidence>
<feature type="compositionally biased region" description="Basic and acidic residues" evidence="2">
    <location>
        <begin position="225"/>
        <end position="236"/>
    </location>
</feature>
<name>A0A7W4W7M3_9GAMM</name>
<dbReference type="AlphaFoldDB" id="A0A7W4W7M3"/>
<feature type="domain" description="KfrA N-terminal DNA-binding" evidence="3">
    <location>
        <begin position="7"/>
        <end position="117"/>
    </location>
</feature>
<comment type="caution">
    <text evidence="4">The sequence shown here is derived from an EMBL/GenBank/DDBJ whole genome shotgun (WGS) entry which is preliminary data.</text>
</comment>
<keyword evidence="1" id="KW-0175">Coiled coil</keyword>
<feature type="region of interest" description="Disordered" evidence="2">
    <location>
        <begin position="225"/>
        <end position="245"/>
    </location>
</feature>
<protein>
    <submittedName>
        <fullName evidence="4">Chromosome segregation ATPase</fullName>
    </submittedName>
</protein>
<organism evidence="4 5">
    <name type="scientific">Litorivivens lipolytica</name>
    <dbReference type="NCBI Taxonomy" id="1524264"/>
    <lineage>
        <taxon>Bacteria</taxon>
        <taxon>Pseudomonadati</taxon>
        <taxon>Pseudomonadota</taxon>
        <taxon>Gammaproteobacteria</taxon>
        <taxon>Litorivivens</taxon>
    </lineage>
</organism>
<evidence type="ECO:0000256" key="1">
    <source>
        <dbReference type="SAM" id="Coils"/>
    </source>
</evidence>
<sequence>MAKGGVTQSEVFRAAQDLLDEGINPTDKRVHDILGGSMTTINKHMQSWRRLQQSKAALMRDPDKLPTELTDTVTALWEAIKSSALADFEDSTAEQNQKIEALSQALEDSEAQNRSLAEINTSLIANLDDAKQQLDSMEKALRKTEALLSESRQESSTLKQDRDRLQKYSKEKDSQISQLQESLQGKDVQLGQLTESVIQKTEQHASAKGSCERLQAENQLLRKQNGDLQDKLRRTSSECSSLSDKARDMESRLNSALAHGAKAESDLKYTQALLDKTDKAVHICSEQITELRETVRSLQEDKSALLDDKNSLIQEKTTLLAQVKELSSTVFAYASNKHL</sequence>
<gene>
    <name evidence="4" type="ORF">FHR99_003198</name>
</gene>
<proteinExistence type="predicted"/>
<evidence type="ECO:0000256" key="2">
    <source>
        <dbReference type="SAM" id="MobiDB-lite"/>
    </source>
</evidence>
<dbReference type="Proteomes" id="UP000537130">
    <property type="component" value="Unassembled WGS sequence"/>
</dbReference>
<dbReference type="RefSeq" id="WP_183411714.1">
    <property type="nucleotide sequence ID" value="NZ_JACHWY010000004.1"/>
</dbReference>
<evidence type="ECO:0000313" key="4">
    <source>
        <dbReference type="EMBL" id="MBB3048924.1"/>
    </source>
</evidence>
<feature type="compositionally biased region" description="Basic and acidic residues" evidence="2">
    <location>
        <begin position="159"/>
        <end position="173"/>
    </location>
</feature>
<dbReference type="Pfam" id="PF11740">
    <property type="entry name" value="KfrA_N"/>
    <property type="match status" value="1"/>
</dbReference>
<evidence type="ECO:0000259" key="3">
    <source>
        <dbReference type="Pfam" id="PF11740"/>
    </source>
</evidence>
<feature type="coiled-coil region" evidence="1">
    <location>
        <begin position="281"/>
        <end position="315"/>
    </location>
</feature>
<dbReference type="InterPro" id="IPR021104">
    <property type="entry name" value="KfrA_DNA-bd_N"/>
</dbReference>
<feature type="region of interest" description="Disordered" evidence="2">
    <location>
        <begin position="146"/>
        <end position="173"/>
    </location>
</feature>
<dbReference type="EMBL" id="JACHWY010000004">
    <property type="protein sequence ID" value="MBB3048924.1"/>
    <property type="molecule type" value="Genomic_DNA"/>
</dbReference>
<accession>A0A7W4W7M3</accession>
<keyword evidence="5" id="KW-1185">Reference proteome</keyword>
<reference evidence="4 5" key="1">
    <citation type="submission" date="2020-08" db="EMBL/GenBank/DDBJ databases">
        <title>Genomic Encyclopedia of Type Strains, Phase III (KMG-III): the genomes of soil and plant-associated and newly described type strains.</title>
        <authorList>
            <person name="Whitman W."/>
        </authorList>
    </citation>
    <scope>NUCLEOTIDE SEQUENCE [LARGE SCALE GENOMIC DNA]</scope>
    <source>
        <strain evidence="4 5">CECT 8654</strain>
    </source>
</reference>
<dbReference type="Gene3D" id="1.10.287.1490">
    <property type="match status" value="1"/>
</dbReference>